<reference evidence="5" key="1">
    <citation type="journal article" date="2021" name="ISME J.">
        <title>Mercury methylation by metabolically versatile and cosmopolitan marine bacteria.</title>
        <authorList>
            <person name="Lin H."/>
            <person name="Ascher D.B."/>
            <person name="Myung Y."/>
            <person name="Lamborg C.H."/>
            <person name="Hallam S.J."/>
            <person name="Gionfriddo C.M."/>
            <person name="Holt K.E."/>
            <person name="Moreau J.W."/>
        </authorList>
    </citation>
    <scope>NUCLEOTIDE SEQUENCE</scope>
    <source>
        <strain evidence="5">SI075_bin30</strain>
    </source>
</reference>
<dbReference type="Gene3D" id="2.40.50.100">
    <property type="match status" value="1"/>
</dbReference>
<dbReference type="SUPFAM" id="SSF50249">
    <property type="entry name" value="Nucleic acid-binding proteins"/>
    <property type="match status" value="1"/>
</dbReference>
<dbReference type="SMART" id="SM00316">
    <property type="entry name" value="S1"/>
    <property type="match status" value="1"/>
</dbReference>
<dbReference type="PANTHER" id="PTHR12686">
    <property type="entry name" value="3'-5' EXORIBONUCLEASE CSL4-RELATED"/>
    <property type="match status" value="1"/>
</dbReference>
<dbReference type="Pfam" id="PF14382">
    <property type="entry name" value="ECR1_N"/>
    <property type="match status" value="1"/>
</dbReference>
<comment type="subunit">
    <text evidence="2">Component of the archaeal exosome complex. Forms a trimer of Rrp4 and/or Csl4 subunits. The trimer associates with an hexameric ring-like arrangement composed of 3 Rrp41-Rrp42 heterodimers. Interacts with DnaG.</text>
</comment>
<keyword evidence="2" id="KW-0963">Cytoplasm</keyword>
<proteinExistence type="inferred from homology"/>
<dbReference type="GO" id="GO:0006396">
    <property type="term" value="P:RNA processing"/>
    <property type="evidence" value="ECO:0007669"/>
    <property type="project" value="InterPro"/>
</dbReference>
<dbReference type="GO" id="GO:0005737">
    <property type="term" value="C:cytoplasm"/>
    <property type="evidence" value="ECO:0007669"/>
    <property type="project" value="UniProtKB-SubCell"/>
</dbReference>
<name>A0A8T5GFI9_9ARCH</name>
<sequence length="242" mass="27389">MEKTIMPGEALTTEEEFLAGKNTYVEDGLIKSTTFGNANLDHATKEATVKGKSIEPVKEGDVVFGVITNVKDNTVMVELKRGEGETKVTRRNAQIPVRNISNEFVSRTRDFYRIGDIVKAKVNRIDDYGIDLETKGKGLGVIKAYCSKCRHEMMSNQEKMKCLDCGSIEDRKWFEKEDEYKPRERDDSRGGFRDRRSFGGRDNRGHGGRSFGGRNDRGRDNRQGGRRNFNSNGRSNFGGRSR</sequence>
<evidence type="ECO:0000256" key="3">
    <source>
        <dbReference type="SAM" id="MobiDB-lite"/>
    </source>
</evidence>
<feature type="binding site" evidence="2">
    <location>
        <position position="149"/>
    </location>
    <ligand>
        <name>Zn(2+)</name>
        <dbReference type="ChEBI" id="CHEBI:29105"/>
    </ligand>
</feature>
<dbReference type="InterPro" id="IPR003029">
    <property type="entry name" value="S1_domain"/>
</dbReference>
<keyword evidence="1 2" id="KW-0271">Exosome</keyword>
<evidence type="ECO:0000313" key="6">
    <source>
        <dbReference type="Proteomes" id="UP000722459"/>
    </source>
</evidence>
<feature type="region of interest" description="Disordered" evidence="3">
    <location>
        <begin position="178"/>
        <end position="242"/>
    </location>
</feature>
<dbReference type="InterPro" id="IPR030850">
    <property type="entry name" value="Exosome_Csl4_arc"/>
</dbReference>
<dbReference type="Gene3D" id="2.20.70.10">
    <property type="match status" value="1"/>
</dbReference>
<dbReference type="GO" id="GO:0008270">
    <property type="term" value="F:zinc ion binding"/>
    <property type="evidence" value="ECO:0007669"/>
    <property type="project" value="UniProtKB-UniRule"/>
</dbReference>
<comment type="function">
    <text evidence="2">Non-catalytic component of the exosome, which is a complex involved in RNA degradation. Increases the RNA binding and the efficiency of RNA degradation. Helpful for the interaction of the exosome with A-poor RNAs.</text>
</comment>
<dbReference type="HAMAP" id="MF_00975">
    <property type="entry name" value="Exosome_Csl4"/>
    <property type="match status" value="1"/>
</dbReference>
<feature type="compositionally biased region" description="Low complexity" evidence="3">
    <location>
        <begin position="226"/>
        <end position="242"/>
    </location>
</feature>
<feature type="compositionally biased region" description="Basic and acidic residues" evidence="3">
    <location>
        <begin position="214"/>
        <end position="223"/>
    </location>
</feature>
<keyword evidence="2" id="KW-0479">Metal-binding</keyword>
<dbReference type="Gene3D" id="2.40.50.140">
    <property type="entry name" value="Nucleic acid-binding proteins"/>
    <property type="match status" value="1"/>
</dbReference>
<comment type="similarity">
    <text evidence="2">Belongs to the CSL4 family.</text>
</comment>
<dbReference type="Proteomes" id="UP000722459">
    <property type="component" value="Unassembled WGS sequence"/>
</dbReference>
<dbReference type="AlphaFoldDB" id="A0A8T5GFI9"/>
<organism evidence="5 6">
    <name type="scientific">Candidatus Iainarchaeum sp</name>
    <dbReference type="NCBI Taxonomy" id="3101447"/>
    <lineage>
        <taxon>Archaea</taxon>
        <taxon>Candidatus Iainarchaeota</taxon>
        <taxon>Candidatus Iainarchaeia</taxon>
        <taxon>Candidatus Iainarchaeales</taxon>
        <taxon>Candidatus Iainarchaeaceae</taxon>
        <taxon>Candidatus Iainarchaeum</taxon>
    </lineage>
</organism>
<keyword evidence="2" id="KW-0862">Zinc</keyword>
<evidence type="ECO:0000313" key="5">
    <source>
        <dbReference type="EMBL" id="MBT4870745.1"/>
    </source>
</evidence>
<dbReference type="GO" id="GO:0003676">
    <property type="term" value="F:nucleic acid binding"/>
    <property type="evidence" value="ECO:0007669"/>
    <property type="project" value="InterPro"/>
</dbReference>
<dbReference type="SUPFAM" id="SSF110324">
    <property type="entry name" value="Ribosomal L27 protein-like"/>
    <property type="match status" value="1"/>
</dbReference>
<feature type="domain" description="S1 motif" evidence="4">
    <location>
        <begin position="60"/>
        <end position="135"/>
    </location>
</feature>
<dbReference type="PROSITE" id="PS50126">
    <property type="entry name" value="S1"/>
    <property type="match status" value="1"/>
</dbReference>
<dbReference type="PANTHER" id="PTHR12686:SF8">
    <property type="entry name" value="EXOSOME COMPLEX COMPONENT CSL4"/>
    <property type="match status" value="1"/>
</dbReference>
<accession>A0A8T5GFI9</accession>
<feature type="binding site" evidence="2">
    <location>
        <position position="165"/>
    </location>
    <ligand>
        <name>Zn(2+)</name>
        <dbReference type="ChEBI" id="CHEBI:29105"/>
    </ligand>
</feature>
<dbReference type="InterPro" id="IPR039771">
    <property type="entry name" value="Csl4"/>
</dbReference>
<comment type="caution">
    <text evidence="5">The sequence shown here is derived from an EMBL/GenBank/DDBJ whole genome shotgun (WGS) entry which is preliminary data.</text>
</comment>
<protein>
    <recommendedName>
        <fullName evidence="2">Exosome complex component Csl4</fullName>
    </recommendedName>
</protein>
<dbReference type="EMBL" id="JABJNZ010000057">
    <property type="protein sequence ID" value="MBT4870745.1"/>
    <property type="molecule type" value="Genomic_DNA"/>
</dbReference>
<dbReference type="InterPro" id="IPR012340">
    <property type="entry name" value="NA-bd_OB-fold"/>
</dbReference>
<feature type="compositionally biased region" description="Basic and acidic residues" evidence="3">
    <location>
        <begin position="178"/>
        <end position="205"/>
    </location>
</feature>
<evidence type="ECO:0000259" key="4">
    <source>
        <dbReference type="PROSITE" id="PS50126"/>
    </source>
</evidence>
<gene>
    <name evidence="2" type="primary">csl4</name>
    <name evidence="5" type="ORF">HON47_04175</name>
</gene>
<feature type="binding site" evidence="2">
    <location>
        <position position="146"/>
    </location>
    <ligand>
        <name>Zn(2+)</name>
        <dbReference type="ChEBI" id="CHEBI:29105"/>
    </ligand>
</feature>
<evidence type="ECO:0000256" key="2">
    <source>
        <dbReference type="HAMAP-Rule" id="MF_00975"/>
    </source>
</evidence>
<dbReference type="NCBIfam" id="NF034126">
    <property type="entry name" value="PRK09521.1"/>
    <property type="match status" value="1"/>
</dbReference>
<comment type="subcellular location">
    <subcellularLocation>
        <location evidence="2">Cytoplasm</location>
    </subcellularLocation>
</comment>
<feature type="binding site" evidence="2">
    <location>
        <position position="162"/>
    </location>
    <ligand>
        <name>Zn(2+)</name>
        <dbReference type="ChEBI" id="CHEBI:29105"/>
    </ligand>
</feature>
<evidence type="ECO:0000256" key="1">
    <source>
        <dbReference type="ARBA" id="ARBA00022835"/>
    </source>
</evidence>
<dbReference type="GO" id="GO:0000178">
    <property type="term" value="C:exosome (RNase complex)"/>
    <property type="evidence" value="ECO:0007669"/>
    <property type="project" value="UniProtKB-KW"/>
</dbReference>
<dbReference type="InterPro" id="IPR025721">
    <property type="entry name" value="Exosome_cplx_N_dom"/>
</dbReference>
<dbReference type="GO" id="GO:0006401">
    <property type="term" value="P:RNA catabolic process"/>
    <property type="evidence" value="ECO:0007669"/>
    <property type="project" value="UniProtKB-UniRule"/>
</dbReference>